<dbReference type="EMBL" id="QBUD01000002">
    <property type="protein sequence ID" value="PUB17244.1"/>
    <property type="molecule type" value="Genomic_DNA"/>
</dbReference>
<evidence type="ECO:0000313" key="2">
    <source>
        <dbReference type="Proteomes" id="UP000244523"/>
    </source>
</evidence>
<name>A0A2T6KM29_9RHOB</name>
<evidence type="ECO:0000313" key="1">
    <source>
        <dbReference type="EMBL" id="PUB17244.1"/>
    </source>
</evidence>
<protein>
    <submittedName>
        <fullName evidence="1">Uncharacterized protein</fullName>
    </submittedName>
</protein>
<dbReference type="GO" id="GO:0007059">
    <property type="term" value="P:chromosome segregation"/>
    <property type="evidence" value="ECO:0007669"/>
    <property type="project" value="TreeGrafter"/>
</dbReference>
<dbReference type="PANTHER" id="PTHR33375">
    <property type="entry name" value="CHROMOSOME-PARTITIONING PROTEIN PARB-RELATED"/>
    <property type="match status" value="1"/>
</dbReference>
<dbReference type="InterPro" id="IPR050336">
    <property type="entry name" value="Chromosome_partition/occlusion"/>
</dbReference>
<organism evidence="1 2">
    <name type="scientific">Yoonia sediminilitoris</name>
    <dbReference type="NCBI Taxonomy" id="1286148"/>
    <lineage>
        <taxon>Bacteria</taxon>
        <taxon>Pseudomonadati</taxon>
        <taxon>Pseudomonadota</taxon>
        <taxon>Alphaproteobacteria</taxon>
        <taxon>Rhodobacterales</taxon>
        <taxon>Paracoccaceae</taxon>
        <taxon>Yoonia</taxon>
    </lineage>
</organism>
<dbReference type="Proteomes" id="UP000244523">
    <property type="component" value="Unassembled WGS sequence"/>
</dbReference>
<dbReference type="Gene3D" id="1.10.10.2830">
    <property type="match status" value="1"/>
</dbReference>
<dbReference type="AlphaFoldDB" id="A0A2T6KM29"/>
<proteinExistence type="predicted"/>
<comment type="caution">
    <text evidence="1">The sequence shown here is derived from an EMBL/GenBank/DDBJ whole genome shotgun (WGS) entry which is preliminary data.</text>
</comment>
<dbReference type="SUPFAM" id="SSF109709">
    <property type="entry name" value="KorB DNA-binding domain-like"/>
    <property type="match status" value="1"/>
</dbReference>
<dbReference type="PANTHER" id="PTHR33375:SF7">
    <property type="entry name" value="CHROMOSOME 2-PARTITIONING PROTEIN PARB-RELATED"/>
    <property type="match status" value="1"/>
</dbReference>
<sequence>MTKQQKITLSASRDIPFNKLMLSQSNVRHVKAGVSIEELAEEDSLAENVQRAPLHPLDQFRAFRAIREKGRTEEEIAAAFFVSASVVKQRLKLAAVAPSLHDAYAEEEERSTRDEFAIVANGCSDGPQRSIRDWH</sequence>
<accession>A0A2T6KM29</accession>
<gene>
    <name evidence="1" type="ORF">C8N45_102254</name>
</gene>
<reference evidence="1 2" key="1">
    <citation type="submission" date="2018-04" db="EMBL/GenBank/DDBJ databases">
        <title>Genomic Encyclopedia of Archaeal and Bacterial Type Strains, Phase II (KMG-II): from individual species to whole genera.</title>
        <authorList>
            <person name="Goeker M."/>
        </authorList>
    </citation>
    <scope>NUCLEOTIDE SEQUENCE [LARGE SCALE GENOMIC DNA]</scope>
    <source>
        <strain evidence="1 2">DSM 29955</strain>
    </source>
</reference>
<keyword evidence="2" id="KW-1185">Reference proteome</keyword>
<dbReference type="GO" id="GO:0005694">
    <property type="term" value="C:chromosome"/>
    <property type="evidence" value="ECO:0007669"/>
    <property type="project" value="TreeGrafter"/>
</dbReference>